<dbReference type="InterPro" id="IPR002636">
    <property type="entry name" value="DUF29"/>
</dbReference>
<sequence length="164" mass="18507">MSDVADYDTDILLWSERQAALLRELKTRAPGLPNDLDLENVAEEIESVGRSQLDAVESFLRLIFLHLIKLAYSPDPALNAKWIDEIIGFHADLQQRLSPAMRGRIAGDKVWVRVVRQASASFRAYGDEPPSGLPLRNPLEVDLFLDERELDIEALVTQLRQTAD</sequence>
<reference evidence="1 2" key="1">
    <citation type="submission" date="2019-02" db="EMBL/GenBank/DDBJ databases">
        <title>Hansschlegelia quercus sp. nov., a novel methylotrophic bacterium from buds of oak (Quercus robur L.).</title>
        <authorList>
            <person name="Agafonova N.V."/>
            <person name="Kaparullina E.N."/>
            <person name="Grouzdev D.S."/>
            <person name="Doronina N.V."/>
        </authorList>
    </citation>
    <scope>NUCLEOTIDE SEQUENCE [LARGE SCALE GENOMIC DNA]</scope>
    <source>
        <strain evidence="1 2">Dub</strain>
    </source>
</reference>
<protein>
    <submittedName>
        <fullName evidence="1">DUF29 domain-containing protein</fullName>
    </submittedName>
</protein>
<dbReference type="OrthoDB" id="425753at2"/>
<dbReference type="Pfam" id="PF01724">
    <property type="entry name" value="DUF29"/>
    <property type="match status" value="1"/>
</dbReference>
<name>A0A4V2JE03_9HYPH</name>
<organism evidence="1 2">
    <name type="scientific">Hansschlegelia quercus</name>
    <dbReference type="NCBI Taxonomy" id="2528245"/>
    <lineage>
        <taxon>Bacteria</taxon>
        <taxon>Pseudomonadati</taxon>
        <taxon>Pseudomonadota</taxon>
        <taxon>Alphaproteobacteria</taxon>
        <taxon>Hyphomicrobiales</taxon>
        <taxon>Methylopilaceae</taxon>
        <taxon>Hansschlegelia</taxon>
    </lineage>
</organism>
<dbReference type="AlphaFoldDB" id="A0A4V2JE03"/>
<dbReference type="EMBL" id="SIUB01000004">
    <property type="protein sequence ID" value="TBN53376.1"/>
    <property type="molecule type" value="Genomic_DNA"/>
</dbReference>
<proteinExistence type="predicted"/>
<dbReference type="Gene3D" id="1.20.1220.20">
    <property type="entry name" value="Uncharcterised protein PF01724"/>
    <property type="match status" value="1"/>
</dbReference>
<comment type="caution">
    <text evidence="1">The sequence shown here is derived from an EMBL/GenBank/DDBJ whole genome shotgun (WGS) entry which is preliminary data.</text>
</comment>
<dbReference type="Proteomes" id="UP000291613">
    <property type="component" value="Unassembled WGS sequence"/>
</dbReference>
<accession>A0A4V2JE03</accession>
<evidence type="ECO:0000313" key="1">
    <source>
        <dbReference type="EMBL" id="TBN53376.1"/>
    </source>
</evidence>
<dbReference type="RefSeq" id="WP_131003434.1">
    <property type="nucleotide sequence ID" value="NZ_JBHSZR010000007.1"/>
</dbReference>
<keyword evidence="2" id="KW-1185">Reference proteome</keyword>
<dbReference type="PANTHER" id="PTHR34235">
    <property type="entry name" value="SLR1203 PROTEIN-RELATED"/>
    <property type="match status" value="1"/>
</dbReference>
<evidence type="ECO:0000313" key="2">
    <source>
        <dbReference type="Proteomes" id="UP000291613"/>
    </source>
</evidence>
<gene>
    <name evidence="1" type="ORF">EYR15_10170</name>
</gene>
<dbReference type="PANTHER" id="PTHR34235:SF1">
    <property type="entry name" value="SLR0416 PROTEIN"/>
    <property type="match status" value="1"/>
</dbReference>